<dbReference type="InterPro" id="IPR038058">
    <property type="entry name" value="PhnH-like_sp"/>
</dbReference>
<dbReference type="SUPFAM" id="SSF159709">
    <property type="entry name" value="PhnH-like"/>
    <property type="match status" value="1"/>
</dbReference>
<evidence type="ECO:0000313" key="2">
    <source>
        <dbReference type="EMBL" id="SFN60953.1"/>
    </source>
</evidence>
<sequence>MTASLAPQQAQQVFRTVLDALSRPGEVLRLPAISMEIARQNSIEIARPTSMEIASSRVPAALLPVLALADLDTPVHVDGWADLVRTQTSAPLVERTGARLAALLEPVEDLAGFPVGSAGAPEEAALVALAVRGFGDGPLLRLSGPGVPGHRELRVSGLPADFAAQRRELIDFPAGFDLLLVAPDGEVVGLPRSTRVEEGA</sequence>
<evidence type="ECO:0000313" key="3">
    <source>
        <dbReference type="Proteomes" id="UP000199398"/>
    </source>
</evidence>
<dbReference type="OrthoDB" id="4238947at2"/>
<dbReference type="Pfam" id="PF05845">
    <property type="entry name" value="PhnH"/>
    <property type="match status" value="1"/>
</dbReference>
<proteinExistence type="predicted"/>
<dbReference type="GO" id="GO:0019634">
    <property type="term" value="P:organic phosphonate metabolic process"/>
    <property type="evidence" value="ECO:0007669"/>
    <property type="project" value="InterPro"/>
</dbReference>
<dbReference type="EMBL" id="FOUP01000005">
    <property type="protein sequence ID" value="SFN60953.1"/>
    <property type="molecule type" value="Genomic_DNA"/>
</dbReference>
<protein>
    <submittedName>
        <fullName evidence="2">Alpha-D-ribose 1-methylphosphonate 5-triphosphate synthase subunit PhnH</fullName>
    </submittedName>
</protein>
<reference evidence="1 4" key="2">
    <citation type="submission" date="2018-10" db="EMBL/GenBank/DDBJ databases">
        <title>Sequencing the genomes of 1000 actinobacteria strains.</title>
        <authorList>
            <person name="Klenk H.-P."/>
        </authorList>
    </citation>
    <scope>NUCLEOTIDE SEQUENCE [LARGE SCALE GENOMIC DNA]</scope>
    <source>
        <strain evidence="1 4">DSM 45119</strain>
    </source>
</reference>
<dbReference type="STRING" id="455193.SAMN05421805_105359"/>
<dbReference type="RefSeq" id="WP_093153386.1">
    <property type="nucleotide sequence ID" value="NZ_FOUP01000005.1"/>
</dbReference>
<dbReference type="Proteomes" id="UP000199398">
    <property type="component" value="Unassembled WGS sequence"/>
</dbReference>
<dbReference type="EMBL" id="RBXX01000002">
    <property type="protein sequence ID" value="RKT83163.1"/>
    <property type="molecule type" value="Genomic_DNA"/>
</dbReference>
<organism evidence="2 3">
    <name type="scientific">Saccharopolyspora antimicrobica</name>
    <dbReference type="NCBI Taxonomy" id="455193"/>
    <lineage>
        <taxon>Bacteria</taxon>
        <taxon>Bacillati</taxon>
        <taxon>Actinomycetota</taxon>
        <taxon>Actinomycetes</taxon>
        <taxon>Pseudonocardiales</taxon>
        <taxon>Pseudonocardiaceae</taxon>
        <taxon>Saccharopolyspora</taxon>
    </lineage>
</organism>
<evidence type="ECO:0000313" key="4">
    <source>
        <dbReference type="Proteomes" id="UP000270697"/>
    </source>
</evidence>
<dbReference type="Gene3D" id="3.40.50.11310">
    <property type="entry name" value="Bacterial phosphonate metabolism protein PhnH"/>
    <property type="match status" value="1"/>
</dbReference>
<gene>
    <name evidence="1" type="ORF">ATL45_1436</name>
    <name evidence="2" type="ORF">SAMN05421805_105359</name>
</gene>
<dbReference type="InterPro" id="IPR008772">
    <property type="entry name" value="Phosphonate_metab_PhnH"/>
</dbReference>
<name>A0A1I5AEU0_9PSEU</name>
<keyword evidence="4" id="KW-1185">Reference proteome</keyword>
<reference evidence="2 3" key="1">
    <citation type="submission" date="2016-10" db="EMBL/GenBank/DDBJ databases">
        <authorList>
            <person name="de Groot N.N."/>
        </authorList>
    </citation>
    <scope>NUCLEOTIDE SEQUENCE [LARGE SCALE GENOMIC DNA]</scope>
    <source>
        <strain evidence="2 3">CPCC 201259</strain>
    </source>
</reference>
<dbReference type="NCBIfam" id="TIGR03292">
    <property type="entry name" value="PhnH_redo"/>
    <property type="match status" value="1"/>
</dbReference>
<dbReference type="AlphaFoldDB" id="A0A1I5AEU0"/>
<dbReference type="Proteomes" id="UP000270697">
    <property type="component" value="Unassembled WGS sequence"/>
</dbReference>
<evidence type="ECO:0000313" key="1">
    <source>
        <dbReference type="EMBL" id="RKT83163.1"/>
    </source>
</evidence>
<accession>A0A1I5AEU0</accession>